<accession>A0A158P9P6</accession>
<dbReference type="WBParaSite" id="ACAC_0000849101-mRNA-1">
    <property type="protein sequence ID" value="ACAC_0000849101-mRNA-1"/>
    <property type="gene ID" value="ACAC_0000849101"/>
</dbReference>
<proteinExistence type="predicted"/>
<reference evidence="3" key="2">
    <citation type="submission" date="2016-04" db="UniProtKB">
        <authorList>
            <consortium name="WormBaseParasite"/>
        </authorList>
    </citation>
    <scope>IDENTIFICATION</scope>
</reference>
<evidence type="ECO:0000256" key="1">
    <source>
        <dbReference type="SAM" id="MobiDB-lite"/>
    </source>
</evidence>
<feature type="compositionally biased region" description="Basic and acidic residues" evidence="1">
    <location>
        <begin position="403"/>
        <end position="415"/>
    </location>
</feature>
<name>A0A158P9P6_ANGCA</name>
<evidence type="ECO:0000313" key="2">
    <source>
        <dbReference type="Proteomes" id="UP000035642"/>
    </source>
</evidence>
<sequence>MVLMKRSSPWMTGHDINLKRFRYISDPTLPEITERSFDVKEESTSNDNEHDEVKYCSNTKIVITGLDDDGDMTLARLRCLGIEMNNANFSIEEEEKPVSRMLSNSQKEKELRRERGEMLVKLFREHPRLAESATARKAEKNLERAQMWEKITCEVNDTFGSRLEILSVEKVKKLLSYYKRDDGICDSMSAQVNAERHNMWLKIAKLTNDKYMGLLNPLGLEQTKKLFSNCKSRRRLRFEKKDDDVLVASNLSASLSTSSEEISVGQNNNCTDVSPDAYLTSTNVFSCEQPKSMEHGRDTNFELGELHRQLADREAEMEHLRRRVVEEAAGKQQTFLPYPEVKEPSPSAKRRRAAELAKDKKAKIASGFYQPKSDQDDTLEQIVSLQKEESEKKGASSALKLTENVKDGDSKQKPK</sequence>
<evidence type="ECO:0000313" key="3">
    <source>
        <dbReference type="WBParaSite" id="ACAC_0000849101-mRNA-1"/>
    </source>
</evidence>
<dbReference type="Proteomes" id="UP000035642">
    <property type="component" value="Unassembled WGS sequence"/>
</dbReference>
<protein>
    <submittedName>
        <fullName evidence="3">Regulatory protein zeste</fullName>
    </submittedName>
</protein>
<reference evidence="2" key="1">
    <citation type="submission" date="2012-09" db="EMBL/GenBank/DDBJ databases">
        <authorList>
            <person name="Martin A.A."/>
        </authorList>
    </citation>
    <scope>NUCLEOTIDE SEQUENCE</scope>
</reference>
<feature type="region of interest" description="Disordered" evidence="1">
    <location>
        <begin position="335"/>
        <end position="415"/>
    </location>
</feature>
<dbReference type="AlphaFoldDB" id="A0A158P9P6"/>
<organism evidence="2 3">
    <name type="scientific">Angiostrongylus cantonensis</name>
    <name type="common">Rat lungworm</name>
    <dbReference type="NCBI Taxonomy" id="6313"/>
    <lineage>
        <taxon>Eukaryota</taxon>
        <taxon>Metazoa</taxon>
        <taxon>Ecdysozoa</taxon>
        <taxon>Nematoda</taxon>
        <taxon>Chromadorea</taxon>
        <taxon>Rhabditida</taxon>
        <taxon>Rhabditina</taxon>
        <taxon>Rhabditomorpha</taxon>
        <taxon>Strongyloidea</taxon>
        <taxon>Metastrongylidae</taxon>
        <taxon>Angiostrongylus</taxon>
    </lineage>
</organism>
<keyword evidence="2" id="KW-1185">Reference proteome</keyword>